<accession>A0A2M7B7K7</accession>
<evidence type="ECO:0000313" key="1">
    <source>
        <dbReference type="EMBL" id="PIU99085.1"/>
    </source>
</evidence>
<dbReference type="EMBL" id="PEVH01000052">
    <property type="protein sequence ID" value="PIU99085.1"/>
    <property type="molecule type" value="Genomic_DNA"/>
</dbReference>
<evidence type="ECO:0000313" key="2">
    <source>
        <dbReference type="Proteomes" id="UP000230131"/>
    </source>
</evidence>
<dbReference type="AlphaFoldDB" id="A0A2M7B7K7"/>
<protein>
    <submittedName>
        <fullName evidence="1">Uncharacterized protein</fullName>
    </submittedName>
</protein>
<name>A0A2M7B7K7_9BACT</name>
<organism evidence="1 2">
    <name type="scientific">Candidatus Wolfebacteria bacterium CG03_land_8_20_14_0_80_36_15</name>
    <dbReference type="NCBI Taxonomy" id="1975067"/>
    <lineage>
        <taxon>Bacteria</taxon>
        <taxon>Candidatus Wolfeibacteriota</taxon>
    </lineage>
</organism>
<reference evidence="2" key="1">
    <citation type="submission" date="2017-09" db="EMBL/GenBank/DDBJ databases">
        <title>Depth-based differentiation of microbial function through sediment-hosted aquifers and enrichment of novel symbionts in the deep terrestrial subsurface.</title>
        <authorList>
            <person name="Probst A.J."/>
            <person name="Ladd B."/>
            <person name="Jarett J.K."/>
            <person name="Geller-Mcgrath D.E."/>
            <person name="Sieber C.M.K."/>
            <person name="Emerson J.B."/>
            <person name="Anantharaman K."/>
            <person name="Thomas B.C."/>
            <person name="Malmstrom R."/>
            <person name="Stieglmeier M."/>
            <person name="Klingl A."/>
            <person name="Woyke T."/>
            <person name="Ryan C.M."/>
            <person name="Banfield J.F."/>
        </authorList>
    </citation>
    <scope>NUCLEOTIDE SEQUENCE [LARGE SCALE GENOMIC DNA]</scope>
</reference>
<gene>
    <name evidence="1" type="ORF">COS59_01720</name>
</gene>
<proteinExistence type="predicted"/>
<comment type="caution">
    <text evidence="1">The sequence shown here is derived from an EMBL/GenBank/DDBJ whole genome shotgun (WGS) entry which is preliminary data.</text>
</comment>
<sequence>MKETYIHGCKVKYEDNAYSGVDYLKNDLDSKEASVFFNEARRRSSVPFEDDDDRDFILSRNSDGSYYLRKKS</sequence>
<dbReference type="Proteomes" id="UP000230131">
    <property type="component" value="Unassembled WGS sequence"/>
</dbReference>